<dbReference type="Proteomes" id="UP000307173">
    <property type="component" value="Unassembled WGS sequence"/>
</dbReference>
<reference evidence="1 2" key="1">
    <citation type="journal article" date="2019" name="Front. Genet.">
        <title>Whole-Genome Sequencing of the Opportunistic Yeast Pathogen Candida inconspicua Uncovers Its Hybrid Origin.</title>
        <authorList>
            <person name="Mixao V."/>
            <person name="Hansen A.P."/>
            <person name="Saus E."/>
            <person name="Boekhout T."/>
            <person name="Lass-Florl C."/>
            <person name="Gabaldon T."/>
        </authorList>
    </citation>
    <scope>NUCLEOTIDE SEQUENCE [LARGE SCALE GENOMIC DNA]</scope>
    <source>
        <strain evidence="1 2">CBS 180</strain>
    </source>
</reference>
<name>A0A4T0WV04_9ASCO</name>
<evidence type="ECO:0000313" key="2">
    <source>
        <dbReference type="Proteomes" id="UP000307173"/>
    </source>
</evidence>
<evidence type="ECO:0008006" key="3">
    <source>
        <dbReference type="Google" id="ProtNLM"/>
    </source>
</evidence>
<dbReference type="AlphaFoldDB" id="A0A4T0WV04"/>
<evidence type="ECO:0000313" key="1">
    <source>
        <dbReference type="EMBL" id="TID13167.1"/>
    </source>
</evidence>
<gene>
    <name evidence="1" type="ORF">CANINC_005023</name>
</gene>
<proteinExistence type="predicted"/>
<organism evidence="1 2">
    <name type="scientific">Pichia inconspicua</name>
    <dbReference type="NCBI Taxonomy" id="52247"/>
    <lineage>
        <taxon>Eukaryota</taxon>
        <taxon>Fungi</taxon>
        <taxon>Dikarya</taxon>
        <taxon>Ascomycota</taxon>
        <taxon>Saccharomycotina</taxon>
        <taxon>Pichiomycetes</taxon>
        <taxon>Pichiales</taxon>
        <taxon>Pichiaceae</taxon>
        <taxon>Pichia</taxon>
    </lineage>
</organism>
<accession>A0A4T0WV04</accession>
<dbReference type="OrthoDB" id="1435046at2759"/>
<sequence length="155" mass="17638">MIASTPLSVPSVEDTSLVSTVNLTDSASERLQEAKNSGSSTRFKVDLLEEYYDVDEELSRGESYTALKLYQGQLSVDEYAQKFRELATRWFPEETEKTRFMRFVLGLKPELAAEVRKMDSTKLSKAIARAKTVESTLKETSYSYQNRGCISFDFQ</sequence>
<protein>
    <recommendedName>
        <fullName evidence="3">Retrotransposon gag domain-containing protein</fullName>
    </recommendedName>
</protein>
<keyword evidence="2" id="KW-1185">Reference proteome</keyword>
<comment type="caution">
    <text evidence="1">The sequence shown here is derived from an EMBL/GenBank/DDBJ whole genome shotgun (WGS) entry which is preliminary data.</text>
</comment>
<dbReference type="EMBL" id="SELW01000681">
    <property type="protein sequence ID" value="TID13167.1"/>
    <property type="molecule type" value="Genomic_DNA"/>
</dbReference>